<evidence type="ECO:0000256" key="1">
    <source>
        <dbReference type="SAM" id="Phobius"/>
    </source>
</evidence>
<dbReference type="OrthoDB" id="2014935at2"/>
<feature type="transmembrane region" description="Helical" evidence="1">
    <location>
        <begin position="240"/>
        <end position="261"/>
    </location>
</feature>
<feature type="transmembrane region" description="Helical" evidence="1">
    <location>
        <begin position="83"/>
        <end position="103"/>
    </location>
</feature>
<keyword evidence="1" id="KW-0812">Transmembrane</keyword>
<feature type="transmembrane region" description="Helical" evidence="1">
    <location>
        <begin position="196"/>
        <end position="214"/>
    </location>
</feature>
<feature type="transmembrane region" description="Helical" evidence="1">
    <location>
        <begin position="346"/>
        <end position="368"/>
    </location>
</feature>
<feature type="transmembrane region" description="Helical" evidence="1">
    <location>
        <begin position="300"/>
        <end position="326"/>
    </location>
</feature>
<feature type="transmembrane region" description="Helical" evidence="1">
    <location>
        <begin position="431"/>
        <end position="457"/>
    </location>
</feature>
<evidence type="ECO:0000313" key="2">
    <source>
        <dbReference type="EMBL" id="CEG24287.1"/>
    </source>
</evidence>
<dbReference type="EMBL" id="CCXS01000001">
    <property type="protein sequence ID" value="CEG24287.1"/>
    <property type="molecule type" value="Genomic_DNA"/>
</dbReference>
<dbReference type="STRING" id="1499687.BN1080_03309"/>
<accession>A0A098ER55</accession>
<reference evidence="2 3" key="1">
    <citation type="submission" date="2014-09" db="EMBL/GenBank/DDBJ databases">
        <authorList>
            <person name="Urmite Genomes Urmite Genomes"/>
        </authorList>
    </citation>
    <scope>NUCLEOTIDE SEQUENCE [LARGE SCALE GENOMIC DNA]</scope>
    <source>
        <strain evidence="2 3">ES2</strain>
    </source>
</reference>
<feature type="transmembrane region" description="Helical" evidence="1">
    <location>
        <begin position="506"/>
        <end position="527"/>
    </location>
</feature>
<dbReference type="RefSeq" id="WP_052653762.1">
    <property type="nucleotide sequence ID" value="NZ_CCXS01000001.1"/>
</dbReference>
<proteinExistence type="predicted"/>
<feature type="transmembrane region" description="Helical" evidence="1">
    <location>
        <begin position="167"/>
        <end position="189"/>
    </location>
</feature>
<keyword evidence="3" id="KW-1185">Reference proteome</keyword>
<dbReference type="AlphaFoldDB" id="A0A098ER55"/>
<sequence>MANHLFDGTGELIRLIVRRDRIRIAAWLLAFALMTLSTAAAFTDLYQNAAERQALAETMKNPAMTAMVGPGFGLANYTNGAMMAHQMLLMTAVVVGLMSVLLVTRNTRAEEEDGRTEMIRSLPVGRLSGLQSTLWVMLAVNVLLTLTIGFGLYALGIEGMDLEGSLLYGAALGSTGLVFAAITAVFAQLSQSSRGALGWSVAVLVLAYLIRGIGDVGNEAVSWFSPLGWVIRSEVYVNNYWWPVLLTIGVALAIAGFALYLNSIRDLGSGFLPSRTGRSKASPALLSPFSLAFRLQRTGIIAWAIGMFVLGASYGSVLGDLEAFFADVDLMQELLVVQEGFTLVEQFLPILMSVLAIIVAIPSLLAFLKLKSEEKNGRIEHILGRAVSRTRLMGSYLVLAFLISIVMTSMAGLGMGIVGNSLMDETLPLSTFYYAAIVYLPAIWAMIGLSALLMGWFESLTGFVWLYLAFSFVVVYMGSLFQFPEWVVQVSPFGHIPQWPIEEMDIGAAAVLAGIAILLAIGGVVGYNKRDIGL</sequence>
<evidence type="ECO:0000313" key="3">
    <source>
        <dbReference type="Proteomes" id="UP000043699"/>
    </source>
</evidence>
<feature type="transmembrane region" description="Helical" evidence="1">
    <location>
        <begin position="396"/>
        <end position="419"/>
    </location>
</feature>
<protein>
    <submittedName>
        <fullName evidence="2">ABC-2 family transporter protein</fullName>
    </submittedName>
</protein>
<keyword evidence="1" id="KW-0472">Membrane</keyword>
<name>A0A098ER55_9BACL</name>
<organism evidence="2 3">
    <name type="scientific">Planococcus massiliensis</name>
    <dbReference type="NCBI Taxonomy" id="1499687"/>
    <lineage>
        <taxon>Bacteria</taxon>
        <taxon>Bacillati</taxon>
        <taxon>Bacillota</taxon>
        <taxon>Bacilli</taxon>
        <taxon>Bacillales</taxon>
        <taxon>Caryophanaceae</taxon>
        <taxon>Planococcus</taxon>
    </lineage>
</organism>
<feature type="transmembrane region" description="Helical" evidence="1">
    <location>
        <begin position="134"/>
        <end position="155"/>
    </location>
</feature>
<dbReference type="Proteomes" id="UP000043699">
    <property type="component" value="Unassembled WGS sequence"/>
</dbReference>
<gene>
    <name evidence="2" type="ORF">BN1080_03309</name>
</gene>
<feature type="transmembrane region" description="Helical" evidence="1">
    <location>
        <begin position="24"/>
        <end position="42"/>
    </location>
</feature>
<feature type="transmembrane region" description="Helical" evidence="1">
    <location>
        <begin position="464"/>
        <end position="483"/>
    </location>
</feature>
<keyword evidence="1" id="KW-1133">Transmembrane helix</keyword>